<keyword evidence="2" id="KW-1185">Reference proteome</keyword>
<accession>A0ABQ9U4L8</accession>
<dbReference type="Proteomes" id="UP001266305">
    <property type="component" value="Unassembled WGS sequence"/>
</dbReference>
<gene>
    <name evidence="1" type="ORF">P7K49_028540</name>
</gene>
<protein>
    <submittedName>
        <fullName evidence="1">Uncharacterized protein</fullName>
    </submittedName>
</protein>
<name>A0ABQ9U4L8_SAGOE</name>
<dbReference type="EMBL" id="JASSZA010000015">
    <property type="protein sequence ID" value="KAK2092012.1"/>
    <property type="molecule type" value="Genomic_DNA"/>
</dbReference>
<proteinExistence type="predicted"/>
<reference evidence="1 2" key="1">
    <citation type="submission" date="2023-05" db="EMBL/GenBank/DDBJ databases">
        <title>B98-5 Cell Line De Novo Hybrid Assembly: An Optical Mapping Approach.</title>
        <authorList>
            <person name="Kananen K."/>
            <person name="Auerbach J.A."/>
            <person name="Kautto E."/>
            <person name="Blachly J.S."/>
        </authorList>
    </citation>
    <scope>NUCLEOTIDE SEQUENCE [LARGE SCALE GENOMIC DNA]</scope>
    <source>
        <strain evidence="1">B95-8</strain>
        <tissue evidence="1">Cell line</tissue>
    </source>
</reference>
<evidence type="ECO:0000313" key="1">
    <source>
        <dbReference type="EMBL" id="KAK2092012.1"/>
    </source>
</evidence>
<evidence type="ECO:0000313" key="2">
    <source>
        <dbReference type="Proteomes" id="UP001266305"/>
    </source>
</evidence>
<feature type="non-terminal residue" evidence="1">
    <location>
        <position position="1"/>
    </location>
</feature>
<sequence length="95" mass="11185">STEYPGHIFYSGLEMLRISEKECLVSVKAIAHHGYHAIFSHILFVKLVIWTSPHEQDREEFFAHDGPQQRKEEYQQLTKFTRDKMVQVIDSLEHA</sequence>
<comment type="caution">
    <text evidence="1">The sequence shown here is derived from an EMBL/GenBank/DDBJ whole genome shotgun (WGS) entry which is preliminary data.</text>
</comment>
<feature type="non-terminal residue" evidence="1">
    <location>
        <position position="95"/>
    </location>
</feature>
<organism evidence="1 2">
    <name type="scientific">Saguinus oedipus</name>
    <name type="common">Cotton-top tamarin</name>
    <name type="synonym">Oedipomidas oedipus</name>
    <dbReference type="NCBI Taxonomy" id="9490"/>
    <lineage>
        <taxon>Eukaryota</taxon>
        <taxon>Metazoa</taxon>
        <taxon>Chordata</taxon>
        <taxon>Craniata</taxon>
        <taxon>Vertebrata</taxon>
        <taxon>Euteleostomi</taxon>
        <taxon>Mammalia</taxon>
        <taxon>Eutheria</taxon>
        <taxon>Euarchontoglires</taxon>
        <taxon>Primates</taxon>
        <taxon>Haplorrhini</taxon>
        <taxon>Platyrrhini</taxon>
        <taxon>Cebidae</taxon>
        <taxon>Callitrichinae</taxon>
        <taxon>Saguinus</taxon>
    </lineage>
</organism>